<evidence type="ECO:0000313" key="3">
    <source>
        <dbReference type="EMBL" id="KAL2886364.1"/>
    </source>
</evidence>
<protein>
    <submittedName>
        <fullName evidence="3">Amidase</fullName>
    </submittedName>
</protein>
<name>A0ABR4MDL1_9PEZI</name>
<reference evidence="3 4" key="1">
    <citation type="submission" date="2020-05" db="EMBL/GenBank/DDBJ databases">
        <title>Ceratocystis lukuohia genome.</title>
        <authorList>
            <person name="Harrington T.C."/>
            <person name="Kim K."/>
            <person name="Mayers C.G."/>
        </authorList>
    </citation>
    <scope>NUCLEOTIDE SEQUENCE [LARGE SCALE GENOMIC DNA]</scope>
    <source>
        <strain evidence="3 4">C4212</strain>
    </source>
</reference>
<organism evidence="3 4">
    <name type="scientific">Ceratocystis lukuohia</name>
    <dbReference type="NCBI Taxonomy" id="2019550"/>
    <lineage>
        <taxon>Eukaryota</taxon>
        <taxon>Fungi</taxon>
        <taxon>Dikarya</taxon>
        <taxon>Ascomycota</taxon>
        <taxon>Pezizomycotina</taxon>
        <taxon>Sordariomycetes</taxon>
        <taxon>Hypocreomycetidae</taxon>
        <taxon>Microascales</taxon>
        <taxon>Ceratocystidaceae</taxon>
        <taxon>Ceratocystis</taxon>
    </lineage>
</organism>
<dbReference type="InterPro" id="IPR036928">
    <property type="entry name" value="AS_sf"/>
</dbReference>
<dbReference type="SUPFAM" id="SSF75304">
    <property type="entry name" value="Amidase signature (AS) enzymes"/>
    <property type="match status" value="1"/>
</dbReference>
<feature type="domain" description="Amidase" evidence="2">
    <location>
        <begin position="80"/>
        <end position="361"/>
    </location>
</feature>
<dbReference type="RefSeq" id="XP_070857544.1">
    <property type="nucleotide sequence ID" value="XM_071003766.1"/>
</dbReference>
<dbReference type="Proteomes" id="UP001610728">
    <property type="component" value="Unassembled WGS sequence"/>
</dbReference>
<evidence type="ECO:0000259" key="2">
    <source>
        <dbReference type="Pfam" id="PF01425"/>
    </source>
</evidence>
<dbReference type="GeneID" id="98119590"/>
<dbReference type="Pfam" id="PF01425">
    <property type="entry name" value="Amidase"/>
    <property type="match status" value="1"/>
</dbReference>
<dbReference type="InterPro" id="IPR023631">
    <property type="entry name" value="Amidase_dom"/>
</dbReference>
<sequence length="588" mass="64624">MPSLSKIAASTLQFAAYTVANMGANWVSIDDVAMLPQQTHMNKPELFPMPACGDFILEEATIDQMQEGMSNGTITSFQLTVCYLLRAQQTQNYINSVMQFNPDVFNIAAQLDFERLSGKVRGPLHGIPFLVKETMATKDSMETTAGSNALLGNVVPRDAFTVKKLREAGAVLLGKATLSEWADVRSSKYSEGYSARGGQARTPYNLGNNPGGSSTGSATSVGANVIPFSLGTETDGSIITPATRNGVVGFKPTVGRTSRAGVIPESEHQDSIGTFGRTVRDAVYAFDAIWGIDKRDNYTEGQKDFMPKDGYVPFLSDKTALKGATFGLPWDSFWKYTPKNQIDGLMAMIKLLEDAGATIINGTEILNGDEFISKPCWDWDYGTKLGYPNRSEFTVIKVDFYNNLKSYLSELTNTNMRSLEDIIAYNNENLGTEGGQPGVHTAFPLGQDTFLASAETKGEQTQEYWEALHYTQTTSRNGIDHALNWEGKKLNGLLVPPSVGQSFQVAAQAGYPMVTLPIGVEEVTHIPYGISLIQTAWKEDELIKYASAIEDLQLTTPGWKYKRVRPQWRNYLARNIPVPSESQYVPSE</sequence>
<dbReference type="EMBL" id="JABSNW010000006">
    <property type="protein sequence ID" value="KAL2886364.1"/>
    <property type="molecule type" value="Genomic_DNA"/>
</dbReference>
<feature type="region of interest" description="Disordered" evidence="1">
    <location>
        <begin position="192"/>
        <end position="216"/>
    </location>
</feature>
<keyword evidence="4" id="KW-1185">Reference proteome</keyword>
<proteinExistence type="predicted"/>
<evidence type="ECO:0000256" key="1">
    <source>
        <dbReference type="SAM" id="MobiDB-lite"/>
    </source>
</evidence>
<dbReference type="Gene3D" id="3.90.1300.10">
    <property type="entry name" value="Amidase signature (AS) domain"/>
    <property type="match status" value="1"/>
</dbReference>
<dbReference type="PANTHER" id="PTHR42678">
    <property type="entry name" value="AMIDASE"/>
    <property type="match status" value="1"/>
</dbReference>
<evidence type="ECO:0000313" key="4">
    <source>
        <dbReference type="Proteomes" id="UP001610728"/>
    </source>
</evidence>
<comment type="caution">
    <text evidence="3">The sequence shown here is derived from an EMBL/GenBank/DDBJ whole genome shotgun (WGS) entry which is preliminary data.</text>
</comment>
<accession>A0ABR4MDL1</accession>
<dbReference type="PANTHER" id="PTHR42678:SF37">
    <property type="entry name" value="AMIDASE C869.01-RELATED"/>
    <property type="match status" value="1"/>
</dbReference>
<gene>
    <name evidence="3" type="ORF">HOO65_060194</name>
</gene>